<protein>
    <submittedName>
        <fullName evidence="2">Uncharacterized protein</fullName>
    </submittedName>
</protein>
<dbReference type="Gene3D" id="1.25.40.10">
    <property type="entry name" value="Tetratricopeptide repeat domain"/>
    <property type="match status" value="1"/>
</dbReference>
<dbReference type="InterPro" id="IPR050767">
    <property type="entry name" value="Sel1_AlgK"/>
</dbReference>
<gene>
    <name evidence="2" type="ORF">TrRE_jg1823</name>
</gene>
<dbReference type="InterPro" id="IPR006597">
    <property type="entry name" value="Sel1-like"/>
</dbReference>
<reference evidence="2" key="1">
    <citation type="submission" date="2022-07" db="EMBL/GenBank/DDBJ databases">
        <title>Genome analysis of Parmales, a sister group of diatoms, reveals the evolutionary specialization of diatoms from phago-mixotrophs to photoautotrophs.</title>
        <authorList>
            <person name="Ban H."/>
            <person name="Sato S."/>
            <person name="Yoshikawa S."/>
            <person name="Kazumasa Y."/>
            <person name="Nakamura Y."/>
            <person name="Ichinomiya M."/>
            <person name="Saitoh K."/>
            <person name="Sato N."/>
            <person name="Blanc-Mathieu R."/>
            <person name="Endo H."/>
            <person name="Kuwata A."/>
            <person name="Ogata H."/>
        </authorList>
    </citation>
    <scope>NUCLEOTIDE SEQUENCE</scope>
</reference>
<name>A0A9W7ASH6_9STRA</name>
<organism evidence="2 3">
    <name type="scientific">Triparma retinervis</name>
    <dbReference type="NCBI Taxonomy" id="2557542"/>
    <lineage>
        <taxon>Eukaryota</taxon>
        <taxon>Sar</taxon>
        <taxon>Stramenopiles</taxon>
        <taxon>Ochrophyta</taxon>
        <taxon>Bolidophyceae</taxon>
        <taxon>Parmales</taxon>
        <taxon>Triparmaceae</taxon>
        <taxon>Triparma</taxon>
    </lineage>
</organism>
<dbReference type="InterPro" id="IPR011990">
    <property type="entry name" value="TPR-like_helical_dom_sf"/>
</dbReference>
<dbReference type="AlphaFoldDB" id="A0A9W7ASH6"/>
<proteinExistence type="inferred from homology"/>
<dbReference type="SMART" id="SM00671">
    <property type="entry name" value="SEL1"/>
    <property type="match status" value="3"/>
</dbReference>
<comment type="caution">
    <text evidence="2">The sequence shown here is derived from an EMBL/GenBank/DDBJ whole genome shotgun (WGS) entry which is preliminary data.</text>
</comment>
<dbReference type="Proteomes" id="UP001165082">
    <property type="component" value="Unassembled WGS sequence"/>
</dbReference>
<comment type="similarity">
    <text evidence="1">Belongs to the sel-1 family.</text>
</comment>
<keyword evidence="3" id="KW-1185">Reference proteome</keyword>
<dbReference type="EMBL" id="BRXZ01001643">
    <property type="protein sequence ID" value="GMH75841.1"/>
    <property type="molecule type" value="Genomic_DNA"/>
</dbReference>
<evidence type="ECO:0000313" key="3">
    <source>
        <dbReference type="Proteomes" id="UP001165082"/>
    </source>
</evidence>
<evidence type="ECO:0000313" key="2">
    <source>
        <dbReference type="EMBL" id="GMH75841.1"/>
    </source>
</evidence>
<dbReference type="OrthoDB" id="272077at2759"/>
<dbReference type="PANTHER" id="PTHR11102">
    <property type="entry name" value="SEL-1-LIKE PROTEIN"/>
    <property type="match status" value="1"/>
</dbReference>
<dbReference type="SUPFAM" id="SSF81901">
    <property type="entry name" value="HCP-like"/>
    <property type="match status" value="1"/>
</dbReference>
<dbReference type="PANTHER" id="PTHR11102:SF160">
    <property type="entry name" value="ERAD-ASSOCIATED E3 UBIQUITIN-PROTEIN LIGASE COMPONENT HRD3"/>
    <property type="match status" value="1"/>
</dbReference>
<dbReference type="Pfam" id="PF08238">
    <property type="entry name" value="Sel1"/>
    <property type="match status" value="6"/>
</dbReference>
<sequence>MSNSGLCTLSSTILKEPTLWALRGYSTGKSRPLPEISFGTLSETEDRHAFYSSTSAPSTTLRLAQNFYWGAPGIPQDHARAFQAFHDAGAAPGPQQGEALYNLGVMYANGQSPPPHDHPDVRAIEAWERAEAVGDVSSVVGLANVHLGGRKLSNGTGVPRNATRARVMYEKAAGMGSKDAMEVLAKGFLAGWWGAKDPTQAYRWYARCAAWMKEACMAQIGMGVGTKDGWVSEWDRSHNTTALLEDITSHDGRRLYKVDGAEIPASHDCYSGRRYMHNVAATGHWAHSAIDKGLQAYEEGNLEFAHFQFVKCGLMGLHMCSERAFDVAEEILGYLEPEDLEYKKIIRLNKYLRVMLANDDHAWSITWLGHCYWKGGGGLDGVEGVEGGEIVSDGGCPTNRTLALKLYEEGGMLGDDEALFNSAFVNYFGGVPGLEVNRTKAREELEVIKGGGGRAEGWLAATIMLWGIEVLEKAERFWGWWLDLRTRYITKDPDVLIKSQFNTFGSDAPTWTLKDIQGTTAYIEREGEDGQTLDEKMTVGNLIIKSTLQQIQPNYN</sequence>
<evidence type="ECO:0000256" key="1">
    <source>
        <dbReference type="ARBA" id="ARBA00038101"/>
    </source>
</evidence>
<accession>A0A9W7ASH6</accession>